<sequence>MTDVRQKTAEYEYAGRIYNLTCNMNVLADVQEEYDGDLMRALRSVTSLKSTLRFLAAMLNDAAETQDLRGEDGKLLRVTARELGRKLTMTQTTDAAQLITKLIMAAMPEREDAEKPKQDSGGNQPKN</sequence>
<protein>
    <submittedName>
        <fullName evidence="2">Tail tube protein</fullName>
    </submittedName>
</protein>
<reference evidence="2" key="1">
    <citation type="journal article" date="2021" name="Proc. Natl. Acad. Sci. U.S.A.">
        <title>A Catalog of Tens of Thousands of Viruses from Human Metagenomes Reveals Hidden Associations with Chronic Diseases.</title>
        <authorList>
            <person name="Tisza M.J."/>
            <person name="Buck C.B."/>
        </authorList>
    </citation>
    <scope>NUCLEOTIDE SEQUENCE</scope>
    <source>
        <strain evidence="2">Cth2082</strain>
    </source>
</reference>
<accession>A0A8S5MW21</accession>
<evidence type="ECO:0000256" key="1">
    <source>
        <dbReference type="SAM" id="MobiDB-lite"/>
    </source>
</evidence>
<organism evidence="2">
    <name type="scientific">Siphoviridae sp. cth2082</name>
    <dbReference type="NCBI Taxonomy" id="2826422"/>
    <lineage>
        <taxon>Viruses</taxon>
        <taxon>Duplodnaviria</taxon>
        <taxon>Heunggongvirae</taxon>
        <taxon>Uroviricota</taxon>
        <taxon>Caudoviricetes</taxon>
    </lineage>
</organism>
<feature type="region of interest" description="Disordered" evidence="1">
    <location>
        <begin position="106"/>
        <end position="127"/>
    </location>
</feature>
<evidence type="ECO:0000313" key="2">
    <source>
        <dbReference type="EMBL" id="DAD86605.1"/>
    </source>
</evidence>
<feature type="compositionally biased region" description="Basic and acidic residues" evidence="1">
    <location>
        <begin position="108"/>
        <end position="118"/>
    </location>
</feature>
<dbReference type="EMBL" id="BK015005">
    <property type="protein sequence ID" value="DAD86605.1"/>
    <property type="molecule type" value="Genomic_DNA"/>
</dbReference>
<name>A0A8S5MW21_9CAUD</name>
<proteinExistence type="predicted"/>